<evidence type="ECO:0000313" key="2">
    <source>
        <dbReference type="Proteomes" id="UP000535020"/>
    </source>
</evidence>
<name>A0A7Y8Y423_9FLAO</name>
<dbReference type="RefSeq" id="WP_176006932.1">
    <property type="nucleotide sequence ID" value="NZ_JABWMI010000015.1"/>
</dbReference>
<evidence type="ECO:0000313" key="1">
    <source>
        <dbReference type="EMBL" id="NYA72126.1"/>
    </source>
</evidence>
<gene>
    <name evidence="1" type="ORF">HZF10_14450</name>
</gene>
<accession>A0A7Y8Y423</accession>
<dbReference type="PROSITE" id="PS51257">
    <property type="entry name" value="PROKAR_LIPOPROTEIN"/>
    <property type="match status" value="1"/>
</dbReference>
<protein>
    <recommendedName>
        <fullName evidence="3">VCBS repeat-containing protein</fullName>
    </recommendedName>
</protein>
<dbReference type="EMBL" id="JACBJI010000006">
    <property type="protein sequence ID" value="NYA72126.1"/>
    <property type="molecule type" value="Genomic_DNA"/>
</dbReference>
<evidence type="ECO:0008006" key="3">
    <source>
        <dbReference type="Google" id="ProtNLM"/>
    </source>
</evidence>
<reference evidence="1 2" key="1">
    <citation type="submission" date="2020-07" db="EMBL/GenBank/DDBJ databases">
        <authorList>
            <person name="Sun Q."/>
        </authorList>
    </citation>
    <scope>NUCLEOTIDE SEQUENCE [LARGE SCALE GENOMIC DNA]</scope>
    <source>
        <strain evidence="1 2">MAH-1</strain>
    </source>
</reference>
<proteinExistence type="predicted"/>
<keyword evidence="2" id="KW-1185">Reference proteome</keyword>
<comment type="caution">
    <text evidence="1">The sequence shown here is derived from an EMBL/GenBank/DDBJ whole genome shotgun (WGS) entry which is preliminary data.</text>
</comment>
<sequence>MMNRMIFAMTVVILCSCMNKGNGKISGKTRSKYVPSVTANDSIVYLKKLSITGDFDGDGKTDTIHQDVVNRKTHKPIDSFPSAEWDSIQNYFGRIDAEVILTTSDKKSDTLHLASGGGLYCLINLGDVNHDHKDEIALVLNNYSFTNISTCEIYTLCGRHWQKVKSFRIHQDAFDYEDDNVPNFSQIKGYLEYRKSRWYYIDYEKWFNAETDKDTVLQPLKIKTRC</sequence>
<dbReference type="Proteomes" id="UP000535020">
    <property type="component" value="Unassembled WGS sequence"/>
</dbReference>
<organism evidence="1 2">
    <name type="scientific">Flavobacterium agri</name>
    <dbReference type="NCBI Taxonomy" id="2743471"/>
    <lineage>
        <taxon>Bacteria</taxon>
        <taxon>Pseudomonadati</taxon>
        <taxon>Bacteroidota</taxon>
        <taxon>Flavobacteriia</taxon>
        <taxon>Flavobacteriales</taxon>
        <taxon>Flavobacteriaceae</taxon>
        <taxon>Flavobacterium</taxon>
    </lineage>
</organism>
<dbReference type="InterPro" id="IPR028994">
    <property type="entry name" value="Integrin_alpha_N"/>
</dbReference>
<dbReference type="AlphaFoldDB" id="A0A7Y8Y423"/>
<dbReference type="SUPFAM" id="SSF69318">
    <property type="entry name" value="Integrin alpha N-terminal domain"/>
    <property type="match status" value="1"/>
</dbReference>